<proteinExistence type="predicted"/>
<dbReference type="Proteomes" id="UP000719267">
    <property type="component" value="Unassembled WGS sequence"/>
</dbReference>
<comment type="caution">
    <text evidence="1">The sequence shown here is derived from an EMBL/GenBank/DDBJ whole genome shotgun (WGS) entry which is preliminary data.</text>
</comment>
<reference evidence="1 2" key="1">
    <citation type="submission" date="2021-07" db="EMBL/GenBank/DDBJ databases">
        <title>Mesonia aestuariivivens sp. nov., isolated from a tidal flat.</title>
        <authorList>
            <person name="Kim Y.-O."/>
            <person name="Yoon J.-H."/>
        </authorList>
    </citation>
    <scope>NUCLEOTIDE SEQUENCE [LARGE SCALE GENOMIC DNA]</scope>
    <source>
        <strain evidence="1 2">JHPTF-M18</strain>
    </source>
</reference>
<gene>
    <name evidence="1" type="ORF">KW502_10995</name>
</gene>
<protein>
    <submittedName>
        <fullName evidence="1">Uncharacterized protein</fullName>
    </submittedName>
</protein>
<accession>A0ABS6W471</accession>
<organism evidence="1 2">
    <name type="scientific">Mesonia aestuariivivens</name>
    <dbReference type="NCBI Taxonomy" id="2796128"/>
    <lineage>
        <taxon>Bacteria</taxon>
        <taxon>Pseudomonadati</taxon>
        <taxon>Bacteroidota</taxon>
        <taxon>Flavobacteriia</taxon>
        <taxon>Flavobacteriales</taxon>
        <taxon>Flavobacteriaceae</taxon>
        <taxon>Mesonia</taxon>
    </lineage>
</organism>
<evidence type="ECO:0000313" key="2">
    <source>
        <dbReference type="Proteomes" id="UP000719267"/>
    </source>
</evidence>
<evidence type="ECO:0000313" key="1">
    <source>
        <dbReference type="EMBL" id="MBW2962327.1"/>
    </source>
</evidence>
<keyword evidence="2" id="KW-1185">Reference proteome</keyword>
<sequence>MARNAEQQKIFNKERYIGRKAAKMAQDYVLQLLKQKLHIRNQGDPKNDIKPILEATKVKAKMGDFRLLGLNFTSSKIGFIQHFGFTGTRGASTVILEAERYHKNATQRDSSSVNLPSKDFYENIYQKSGAIDYLVKALAETRIDAVKATVNSLVVQLNTQDDGRK</sequence>
<dbReference type="EMBL" id="JAHWDF010000011">
    <property type="protein sequence ID" value="MBW2962327.1"/>
    <property type="molecule type" value="Genomic_DNA"/>
</dbReference>
<name>A0ABS6W471_9FLAO</name>
<dbReference type="RefSeq" id="WP_219040611.1">
    <property type="nucleotide sequence ID" value="NZ_JAHWDF010000011.1"/>
</dbReference>